<organism evidence="6 7">
    <name type="scientific">Acinetobacter johnsonii</name>
    <dbReference type="NCBI Taxonomy" id="40214"/>
    <lineage>
        <taxon>Bacteria</taxon>
        <taxon>Pseudomonadati</taxon>
        <taxon>Pseudomonadota</taxon>
        <taxon>Gammaproteobacteria</taxon>
        <taxon>Moraxellales</taxon>
        <taxon>Moraxellaceae</taxon>
        <taxon>Acinetobacter</taxon>
    </lineage>
</organism>
<dbReference type="SUPFAM" id="SSF103473">
    <property type="entry name" value="MFS general substrate transporter"/>
    <property type="match status" value="1"/>
</dbReference>
<dbReference type="Proteomes" id="UP001161567">
    <property type="component" value="Unassembled WGS sequence"/>
</dbReference>
<evidence type="ECO:0000256" key="3">
    <source>
        <dbReference type="ARBA" id="ARBA00023136"/>
    </source>
</evidence>
<accession>A0AA42QR96</accession>
<feature type="transmembrane region" description="Helical" evidence="4">
    <location>
        <begin position="92"/>
        <end position="110"/>
    </location>
</feature>
<gene>
    <name evidence="6" type="ORF">N5I27_05450</name>
</gene>
<feature type="transmembrane region" description="Helical" evidence="4">
    <location>
        <begin position="352"/>
        <end position="374"/>
    </location>
</feature>
<dbReference type="RefSeq" id="WP_279746542.1">
    <property type="nucleotide sequence ID" value="NZ_JAOCIL010000001.1"/>
</dbReference>
<keyword evidence="3 4" id="KW-0472">Membrane</keyword>
<evidence type="ECO:0000256" key="4">
    <source>
        <dbReference type="SAM" id="Phobius"/>
    </source>
</evidence>
<dbReference type="EMBL" id="JAOCIL010000001">
    <property type="protein sequence ID" value="MDH1437856.1"/>
    <property type="molecule type" value="Genomic_DNA"/>
</dbReference>
<feature type="transmembrane region" description="Helical" evidence="4">
    <location>
        <begin position="295"/>
        <end position="311"/>
    </location>
</feature>
<evidence type="ECO:0000256" key="2">
    <source>
        <dbReference type="ARBA" id="ARBA00022989"/>
    </source>
</evidence>
<evidence type="ECO:0000313" key="7">
    <source>
        <dbReference type="Proteomes" id="UP001161567"/>
    </source>
</evidence>
<dbReference type="InterPro" id="IPR020846">
    <property type="entry name" value="MFS_dom"/>
</dbReference>
<evidence type="ECO:0000313" key="6">
    <source>
        <dbReference type="EMBL" id="MDH1437856.1"/>
    </source>
</evidence>
<dbReference type="GO" id="GO:0005886">
    <property type="term" value="C:plasma membrane"/>
    <property type="evidence" value="ECO:0007669"/>
    <property type="project" value="TreeGrafter"/>
</dbReference>
<sequence length="406" mass="43296">MSSSIQMKEGIGEATINEQPQGMIIKVVGAVAVAHLLNDLIQAVLPAIYPMLKTNFSLSFAQVGLISLVYQITASLLQPWIGLYTDKHPKPYLLPLGMVVTFSGILLLAFSPNFIVLLMASALIGVGSSTFHPEASRVARMASGGRFGTAQSTFQVGGNTGTAIGPLLAALIIVPFGQHAVAWLIVFALLAIWVLFGVSRWSISHSKKQLAAKAHQVQSKLHGRQLVIALSTICVLMFAKFTYIASISNYFTFYLMHKFQLSLQSAQLHLFAFLAAVALGTFAGGPIGDRIGRKAVIWVSFVGMAPFALMMPHANLFWTTVLSIITGLVLSSAFAAMVVYAQEAVPGRVGMIAGLMFGLMFGVSGIAAAGLGYLADVKGIEWVFGVCSLLPLLGLATFFLPKTQAN</sequence>
<dbReference type="PANTHER" id="PTHR43129">
    <property type="entry name" value="FOSMIDOMYCIN RESISTANCE PROTEIN"/>
    <property type="match status" value="1"/>
</dbReference>
<feature type="transmembrane region" description="Helical" evidence="4">
    <location>
        <begin position="380"/>
        <end position="400"/>
    </location>
</feature>
<dbReference type="GO" id="GO:0022857">
    <property type="term" value="F:transmembrane transporter activity"/>
    <property type="evidence" value="ECO:0007669"/>
    <property type="project" value="InterPro"/>
</dbReference>
<comment type="caution">
    <text evidence="6">The sequence shown here is derived from an EMBL/GenBank/DDBJ whole genome shotgun (WGS) entry which is preliminary data.</text>
</comment>
<evidence type="ECO:0000259" key="5">
    <source>
        <dbReference type="PROSITE" id="PS50850"/>
    </source>
</evidence>
<dbReference type="Gene3D" id="1.20.1250.20">
    <property type="entry name" value="MFS general substrate transporter like domains"/>
    <property type="match status" value="2"/>
</dbReference>
<keyword evidence="1 4" id="KW-0812">Transmembrane</keyword>
<dbReference type="Pfam" id="PF07690">
    <property type="entry name" value="MFS_1"/>
    <property type="match status" value="1"/>
</dbReference>
<feature type="transmembrane region" description="Helical" evidence="4">
    <location>
        <begin position="156"/>
        <end position="174"/>
    </location>
</feature>
<name>A0AA42QR96_ACIJO</name>
<dbReference type="InterPro" id="IPR036259">
    <property type="entry name" value="MFS_trans_sf"/>
</dbReference>
<feature type="transmembrane region" description="Helical" evidence="4">
    <location>
        <begin position="180"/>
        <end position="198"/>
    </location>
</feature>
<dbReference type="InterPro" id="IPR011701">
    <property type="entry name" value="MFS"/>
</dbReference>
<dbReference type="AlphaFoldDB" id="A0AA42QR96"/>
<feature type="domain" description="Major facilitator superfamily (MFS) profile" evidence="5">
    <location>
        <begin position="27"/>
        <end position="406"/>
    </location>
</feature>
<dbReference type="CDD" id="cd17478">
    <property type="entry name" value="MFS_FsR"/>
    <property type="match status" value="1"/>
</dbReference>
<dbReference type="PROSITE" id="PS50850">
    <property type="entry name" value="MFS"/>
    <property type="match status" value="1"/>
</dbReference>
<protein>
    <submittedName>
        <fullName evidence="6">MFS transporter</fullName>
    </submittedName>
</protein>
<dbReference type="PANTHER" id="PTHR43129:SF1">
    <property type="entry name" value="FOSMIDOMYCIN RESISTANCE PROTEIN"/>
    <property type="match status" value="1"/>
</dbReference>
<keyword evidence="2 4" id="KW-1133">Transmembrane helix</keyword>
<feature type="transmembrane region" description="Helical" evidence="4">
    <location>
        <begin position="266"/>
        <end position="283"/>
    </location>
</feature>
<feature type="transmembrane region" description="Helical" evidence="4">
    <location>
        <begin position="60"/>
        <end position="80"/>
    </location>
</feature>
<feature type="transmembrane region" description="Helical" evidence="4">
    <location>
        <begin position="226"/>
        <end position="246"/>
    </location>
</feature>
<reference evidence="6" key="1">
    <citation type="submission" date="2022-09" db="EMBL/GenBank/DDBJ databases">
        <title>Intensive care unit water sources are persistently colonized with multi-drug resistant bacteria and are the site of extensive horizontal gene transfer of antibiotic resistance genes.</title>
        <authorList>
            <person name="Diorio-Toth L."/>
        </authorList>
    </citation>
    <scope>NUCLEOTIDE SEQUENCE</scope>
    <source>
        <strain evidence="6">GD03725</strain>
    </source>
</reference>
<proteinExistence type="predicted"/>
<evidence type="ECO:0000256" key="1">
    <source>
        <dbReference type="ARBA" id="ARBA00022692"/>
    </source>
</evidence>
<feature type="transmembrane region" description="Helical" evidence="4">
    <location>
        <begin position="317"/>
        <end position="340"/>
    </location>
</feature>